<dbReference type="STRING" id="655353.SAMN04488056_10526"/>
<dbReference type="GO" id="GO:0016853">
    <property type="term" value="F:isomerase activity"/>
    <property type="evidence" value="ECO:0007669"/>
    <property type="project" value="UniProtKB-KW"/>
</dbReference>
<dbReference type="PANTHER" id="PTHR13774">
    <property type="entry name" value="PHENAZINE BIOSYNTHESIS PROTEIN"/>
    <property type="match status" value="1"/>
</dbReference>
<dbReference type="InterPro" id="IPR003719">
    <property type="entry name" value="Phenazine_PhzF-like"/>
</dbReference>
<proteinExistence type="inferred from homology"/>
<sequence length="279" mass="29792">MKIQRIAAFIENGLGGNPAGVVLLDALPKNEDMQKVAAEVGYSETVFAAPDGESWTTRYFSPESEVPFCGHATIALGAVLAKEHGAGRYQLSLSEGDIDVTASMENGQSQSTLSSRPTHSEPVGETVIDEALDLFGYKRDDLDPVLPARRINAGAAHLFFALKSREQLARMHYDLAAGRAFMQRHGLVTVVFVWRESEDLFHARNAFASGGVLEDPATGAAAAAIAGMLRDEGLTGRTELTILQGADMGRPSRINVQFTAPIGSPVFVGGTSSEIEDQS</sequence>
<evidence type="ECO:0000256" key="2">
    <source>
        <dbReference type="ARBA" id="ARBA00023235"/>
    </source>
</evidence>
<organism evidence="4 5">
    <name type="scientific">Cohaesibacter marisflavi</name>
    <dbReference type="NCBI Taxonomy" id="655353"/>
    <lineage>
        <taxon>Bacteria</taxon>
        <taxon>Pseudomonadati</taxon>
        <taxon>Pseudomonadota</taxon>
        <taxon>Alphaproteobacteria</taxon>
        <taxon>Hyphomicrobiales</taxon>
        <taxon>Cohaesibacteraceae</taxon>
    </lineage>
</organism>
<feature type="active site" evidence="3">
    <location>
        <position position="44"/>
    </location>
</feature>
<name>A0A1I5GKT0_9HYPH</name>
<accession>A0A1I5GKT0</accession>
<dbReference type="Pfam" id="PF02567">
    <property type="entry name" value="PhzC-PhzF"/>
    <property type="match status" value="1"/>
</dbReference>
<evidence type="ECO:0000256" key="1">
    <source>
        <dbReference type="ARBA" id="ARBA00008270"/>
    </source>
</evidence>
<dbReference type="Gene3D" id="3.10.310.10">
    <property type="entry name" value="Diaminopimelate Epimerase, Chain A, domain 1"/>
    <property type="match status" value="2"/>
</dbReference>
<dbReference type="SUPFAM" id="SSF54506">
    <property type="entry name" value="Diaminopimelate epimerase-like"/>
    <property type="match status" value="1"/>
</dbReference>
<dbReference type="AlphaFoldDB" id="A0A1I5GKT0"/>
<evidence type="ECO:0000313" key="5">
    <source>
        <dbReference type="Proteomes" id="UP000199236"/>
    </source>
</evidence>
<comment type="similarity">
    <text evidence="1">Belongs to the PhzF family.</text>
</comment>
<dbReference type="RefSeq" id="WP_090072279.1">
    <property type="nucleotide sequence ID" value="NZ_FOVR01000005.1"/>
</dbReference>
<gene>
    <name evidence="4" type="ORF">SAMN04488056_10526</name>
</gene>
<dbReference type="GO" id="GO:0005737">
    <property type="term" value="C:cytoplasm"/>
    <property type="evidence" value="ECO:0007669"/>
    <property type="project" value="TreeGrafter"/>
</dbReference>
<reference evidence="4 5" key="1">
    <citation type="submission" date="2016-10" db="EMBL/GenBank/DDBJ databases">
        <authorList>
            <person name="de Groot N.N."/>
        </authorList>
    </citation>
    <scope>NUCLEOTIDE SEQUENCE [LARGE SCALE GENOMIC DNA]</scope>
    <source>
        <strain evidence="4 5">CGMCC 1.9157</strain>
    </source>
</reference>
<dbReference type="OrthoDB" id="9788221at2"/>
<evidence type="ECO:0000256" key="3">
    <source>
        <dbReference type="PIRSR" id="PIRSR016184-1"/>
    </source>
</evidence>
<dbReference type="NCBIfam" id="TIGR00654">
    <property type="entry name" value="PhzF_family"/>
    <property type="match status" value="1"/>
</dbReference>
<keyword evidence="2" id="KW-0413">Isomerase</keyword>
<dbReference type="EMBL" id="FOVR01000005">
    <property type="protein sequence ID" value="SFO36466.1"/>
    <property type="molecule type" value="Genomic_DNA"/>
</dbReference>
<dbReference type="Proteomes" id="UP000199236">
    <property type="component" value="Unassembled WGS sequence"/>
</dbReference>
<dbReference type="PIRSF" id="PIRSF016184">
    <property type="entry name" value="PhzC_PhzF"/>
    <property type="match status" value="1"/>
</dbReference>
<evidence type="ECO:0000313" key="4">
    <source>
        <dbReference type="EMBL" id="SFO36466.1"/>
    </source>
</evidence>
<protein>
    <submittedName>
        <fullName evidence="4">Phenazine biosynthesis protein PhzF family</fullName>
    </submittedName>
</protein>
<keyword evidence="5" id="KW-1185">Reference proteome</keyword>
<dbReference type="PANTHER" id="PTHR13774:SF39">
    <property type="entry name" value="BIOSYNTHESIS PROTEIN, PUTATIVE-RELATED"/>
    <property type="match status" value="1"/>
</dbReference>